<organism evidence="13 14">
    <name type="scientific">Saccoglossus kowalevskii</name>
    <name type="common">Acorn worm</name>
    <dbReference type="NCBI Taxonomy" id="10224"/>
    <lineage>
        <taxon>Eukaryota</taxon>
        <taxon>Metazoa</taxon>
        <taxon>Hemichordata</taxon>
        <taxon>Enteropneusta</taxon>
        <taxon>Harrimaniidae</taxon>
        <taxon>Saccoglossus</taxon>
    </lineage>
</organism>
<dbReference type="PANTHER" id="PTHR10117:SF54">
    <property type="entry name" value="TRANSIENT RECEPTOR POTENTIAL-GAMMA PROTEIN"/>
    <property type="match status" value="1"/>
</dbReference>
<evidence type="ECO:0000259" key="12">
    <source>
        <dbReference type="SMART" id="SM01420"/>
    </source>
</evidence>
<comment type="subcellular location">
    <subcellularLocation>
        <location evidence="1">Membrane</location>
        <topology evidence="1">Multi-pass membrane protein</topology>
    </subcellularLocation>
</comment>
<evidence type="ECO:0000256" key="7">
    <source>
        <dbReference type="ARBA" id="ARBA00023065"/>
    </source>
</evidence>
<evidence type="ECO:0000256" key="5">
    <source>
        <dbReference type="ARBA" id="ARBA00022989"/>
    </source>
</evidence>
<dbReference type="InterPro" id="IPR005821">
    <property type="entry name" value="Ion_trans_dom"/>
</dbReference>
<keyword evidence="7" id="KW-0406">Ion transport</keyword>
<evidence type="ECO:0000256" key="9">
    <source>
        <dbReference type="ARBA" id="ARBA00023303"/>
    </source>
</evidence>
<dbReference type="InterPro" id="IPR002153">
    <property type="entry name" value="TRPC_channel"/>
</dbReference>
<evidence type="ECO:0000256" key="10">
    <source>
        <dbReference type="PROSITE-ProRule" id="PRU00023"/>
    </source>
</evidence>
<feature type="transmembrane region" description="Helical" evidence="11">
    <location>
        <begin position="383"/>
        <end position="403"/>
    </location>
</feature>
<evidence type="ECO:0000313" key="14">
    <source>
        <dbReference type="RefSeq" id="XP_006823505.1"/>
    </source>
</evidence>
<dbReference type="InterPro" id="IPR036770">
    <property type="entry name" value="Ankyrin_rpt-contain_sf"/>
</dbReference>
<evidence type="ECO:0000256" key="1">
    <source>
        <dbReference type="ARBA" id="ARBA00004141"/>
    </source>
</evidence>
<keyword evidence="6 10" id="KW-0040">ANK repeat</keyword>
<evidence type="ECO:0000256" key="3">
    <source>
        <dbReference type="ARBA" id="ARBA00022692"/>
    </source>
</evidence>
<feature type="transmembrane region" description="Helical" evidence="11">
    <location>
        <begin position="313"/>
        <end position="333"/>
    </location>
</feature>
<dbReference type="Proteomes" id="UP000694865">
    <property type="component" value="Unplaced"/>
</dbReference>
<dbReference type="InterPro" id="IPR002110">
    <property type="entry name" value="Ankyrin_rpt"/>
</dbReference>
<feature type="repeat" description="ANK" evidence="10">
    <location>
        <begin position="65"/>
        <end position="91"/>
    </location>
</feature>
<evidence type="ECO:0000256" key="4">
    <source>
        <dbReference type="ARBA" id="ARBA00022737"/>
    </source>
</evidence>
<dbReference type="InterPro" id="IPR013555">
    <property type="entry name" value="TRP_dom"/>
</dbReference>
<dbReference type="PANTHER" id="PTHR10117">
    <property type="entry name" value="TRANSIENT RECEPTOR POTENTIAL CHANNEL"/>
    <property type="match status" value="1"/>
</dbReference>
<dbReference type="SUPFAM" id="SSF48403">
    <property type="entry name" value="Ankyrin repeat"/>
    <property type="match status" value="1"/>
</dbReference>
<dbReference type="Pfam" id="PF00520">
    <property type="entry name" value="Ion_trans"/>
    <property type="match status" value="1"/>
</dbReference>
<evidence type="ECO:0000313" key="13">
    <source>
        <dbReference type="Proteomes" id="UP000694865"/>
    </source>
</evidence>
<dbReference type="Pfam" id="PF08344">
    <property type="entry name" value="TRP_2"/>
    <property type="match status" value="1"/>
</dbReference>
<accession>A0ABM0MU14</accession>
<evidence type="ECO:0000256" key="2">
    <source>
        <dbReference type="ARBA" id="ARBA00022448"/>
    </source>
</evidence>
<keyword evidence="9" id="KW-0407">Ion channel</keyword>
<protein>
    <submittedName>
        <fullName evidence="14">Short transient receptor potential channel 4-like</fullName>
    </submittedName>
</protein>
<dbReference type="RefSeq" id="XP_006823505.1">
    <property type="nucleotide sequence ID" value="XM_006823442.1"/>
</dbReference>
<dbReference type="PROSITE" id="PS50297">
    <property type="entry name" value="ANK_REP_REGION"/>
    <property type="match status" value="1"/>
</dbReference>
<evidence type="ECO:0000256" key="8">
    <source>
        <dbReference type="ARBA" id="ARBA00023136"/>
    </source>
</evidence>
<dbReference type="PROSITE" id="PS50088">
    <property type="entry name" value="ANK_REPEAT"/>
    <property type="match status" value="1"/>
</dbReference>
<keyword evidence="3 11" id="KW-0812">Transmembrane</keyword>
<feature type="domain" description="Transient receptor ion channel" evidence="12">
    <location>
        <begin position="91"/>
        <end position="154"/>
    </location>
</feature>
<proteinExistence type="predicted"/>
<feature type="transmembrane region" description="Helical" evidence="11">
    <location>
        <begin position="353"/>
        <end position="371"/>
    </location>
</feature>
<dbReference type="Gene3D" id="1.25.40.20">
    <property type="entry name" value="Ankyrin repeat-containing domain"/>
    <property type="match status" value="1"/>
</dbReference>
<gene>
    <name evidence="14" type="primary">LOC102802529</name>
</gene>
<keyword evidence="2" id="KW-0813">Transport</keyword>
<sequence>MNAESLVPLTQCEWQYMSLSNGRLTDQERQLFSVVKHGDVPKAKYILQNEGNGVNCNLIYNHMGQQMTLLQLAAEADDYHMVKLLIDSGANRLDYPRPSNGVEDITDEDARFRRYVAISSPAYLSLAHRDPLLAAINLTGELRNVSESREINVTTQGRYNELRKTPEKYAVEILDCCVTSLEVKTLLLGNGDNRLKKGEMLRSAIAARNKEFIAHYKCQNIVRNIWHRGQPEWYRRNAIHWLIIYVLYCCLFYVILLPFFAIVYIVAPTCSLASILDSPKAKFITQMVSYVVFLILVLILNMLFDKYTGDDLLVLYVPLLLLALVYDIALLWAEMTQMMIYGPTKYFFDFWNYVDLLILFSFLVDISLRILHGYFLVDIPDSFFLFWFTWTGISITFACLRLMENLYLSSNLGPMMLMFSAMKADVVRFLVIFTFAVMSFAIGFYYIFDGVEKTQFNNFGTTIATLITAIFGGDPTNSLNVVVLVNNTSNELYDASALYKGLENSPTKMSSCGLPMVRTSSSEQLIPILLNRYLISKGIISEDELIRQNCHHNMDVPNISSNCININEK</sequence>
<name>A0ABM0MU14_SACKO</name>
<dbReference type="SMART" id="SM01420">
    <property type="entry name" value="TRP_2"/>
    <property type="match status" value="1"/>
</dbReference>
<evidence type="ECO:0000256" key="6">
    <source>
        <dbReference type="ARBA" id="ARBA00023043"/>
    </source>
</evidence>
<keyword evidence="4" id="KW-0677">Repeat</keyword>
<feature type="transmembrane region" description="Helical" evidence="11">
    <location>
        <begin position="426"/>
        <end position="448"/>
    </location>
</feature>
<reference evidence="14" key="1">
    <citation type="submission" date="2025-08" db="UniProtKB">
        <authorList>
            <consortium name="RefSeq"/>
        </authorList>
    </citation>
    <scope>IDENTIFICATION</scope>
    <source>
        <tissue evidence="14">Testes</tissue>
    </source>
</reference>
<evidence type="ECO:0000256" key="11">
    <source>
        <dbReference type="SAM" id="Phobius"/>
    </source>
</evidence>
<dbReference type="GeneID" id="102802529"/>
<feature type="transmembrane region" description="Helical" evidence="11">
    <location>
        <begin position="287"/>
        <end position="304"/>
    </location>
</feature>
<feature type="transmembrane region" description="Helical" evidence="11">
    <location>
        <begin position="242"/>
        <end position="267"/>
    </location>
</feature>
<keyword evidence="5 11" id="KW-1133">Transmembrane helix</keyword>
<keyword evidence="8 11" id="KW-0472">Membrane</keyword>
<keyword evidence="13" id="KW-1185">Reference proteome</keyword>